<dbReference type="EMBL" id="CP034159">
    <property type="protein sequence ID" value="AZI33425.1"/>
    <property type="molecule type" value="Genomic_DNA"/>
</dbReference>
<dbReference type="Proteomes" id="UP000270185">
    <property type="component" value="Chromosome"/>
</dbReference>
<evidence type="ECO:0000313" key="3">
    <source>
        <dbReference type="Proteomes" id="UP000270185"/>
    </source>
</evidence>
<feature type="domain" description="DUF4296" evidence="1">
    <location>
        <begin position="23"/>
        <end position="98"/>
    </location>
</feature>
<dbReference type="KEGG" id="ccas:EIB73_09630"/>
<name>A0A3G8XIW1_9FLAO</name>
<accession>A0A3G8XIW1</accession>
<evidence type="ECO:0000313" key="2">
    <source>
        <dbReference type="EMBL" id="AZI33425.1"/>
    </source>
</evidence>
<proteinExistence type="predicted"/>
<organism evidence="2 3">
    <name type="scientific">Kaistella carnis</name>
    <dbReference type="NCBI Taxonomy" id="1241979"/>
    <lineage>
        <taxon>Bacteria</taxon>
        <taxon>Pseudomonadati</taxon>
        <taxon>Bacteroidota</taxon>
        <taxon>Flavobacteriia</taxon>
        <taxon>Flavobacteriales</taxon>
        <taxon>Weeksellaceae</taxon>
        <taxon>Chryseobacterium group</taxon>
        <taxon>Kaistella</taxon>
    </lineage>
</organism>
<dbReference type="RefSeq" id="WP_125024880.1">
    <property type="nucleotide sequence ID" value="NZ_CP034159.1"/>
</dbReference>
<reference evidence="3" key="1">
    <citation type="submission" date="2018-11" db="EMBL/GenBank/DDBJ databases">
        <title>Proposal to divide the Flavobacteriaceae and reorganize its genera based on Amino Acid Identity values calculated from whole genome sequences.</title>
        <authorList>
            <person name="Nicholson A.C."/>
            <person name="Gulvik C.A."/>
            <person name="Whitney A.M."/>
            <person name="Humrighouse B.W."/>
            <person name="Bell M."/>
            <person name="Holmes B."/>
            <person name="Steigerwalt A.G."/>
            <person name="Villarma A."/>
            <person name="Sheth M."/>
            <person name="Batra D."/>
            <person name="Pryor J."/>
            <person name="Bernardet J.-F."/>
            <person name="Hugo C."/>
            <person name="Kampfer P."/>
            <person name="Newman J.D."/>
            <person name="McQuiston J.R."/>
        </authorList>
    </citation>
    <scope>NUCLEOTIDE SEQUENCE [LARGE SCALE GENOMIC DNA]</scope>
    <source>
        <strain evidence="3">G0081</strain>
    </source>
</reference>
<dbReference type="PROSITE" id="PS51257">
    <property type="entry name" value="PROKAR_LIPOPROTEIN"/>
    <property type="match status" value="1"/>
</dbReference>
<dbReference type="AlphaFoldDB" id="A0A3G8XIW1"/>
<dbReference type="OrthoDB" id="1525222at2"/>
<dbReference type="InterPro" id="IPR025381">
    <property type="entry name" value="DUF4296"/>
</dbReference>
<protein>
    <submittedName>
        <fullName evidence="2">DUF4296 domain-containing protein</fullName>
    </submittedName>
</protein>
<dbReference type="Pfam" id="PF14129">
    <property type="entry name" value="DUF4296"/>
    <property type="match status" value="1"/>
</dbReference>
<gene>
    <name evidence="2" type="ORF">EIB73_09630</name>
</gene>
<sequence length="122" mass="13926">MKRLTLFLLSLFMLGCSELIDPPKNLVPKDTMAELLAEFAVNEQLGMVVSNVNLDNATRFALQQRKVKGNDFVESYKYYTATGDIEKIMTQAQKIILNKDPAAKEYIEKKIKENKNVPPFVR</sequence>
<evidence type="ECO:0000259" key="1">
    <source>
        <dbReference type="Pfam" id="PF14129"/>
    </source>
</evidence>
<keyword evidence="3" id="KW-1185">Reference proteome</keyword>